<gene>
    <name evidence="2" type="ORF">L873DRAFT_129268</name>
</gene>
<feature type="transmembrane region" description="Helical" evidence="1">
    <location>
        <begin position="12"/>
        <end position="32"/>
    </location>
</feature>
<name>A0A3N4J3D8_9PEZI</name>
<dbReference type="Proteomes" id="UP000276215">
    <property type="component" value="Unassembled WGS sequence"/>
</dbReference>
<reference evidence="2 3" key="1">
    <citation type="journal article" date="2018" name="Nat. Ecol. Evol.">
        <title>Pezizomycetes genomes reveal the molecular basis of ectomycorrhizal truffle lifestyle.</title>
        <authorList>
            <person name="Murat C."/>
            <person name="Payen T."/>
            <person name="Noel B."/>
            <person name="Kuo A."/>
            <person name="Morin E."/>
            <person name="Chen J."/>
            <person name="Kohler A."/>
            <person name="Krizsan K."/>
            <person name="Balestrini R."/>
            <person name="Da Silva C."/>
            <person name="Montanini B."/>
            <person name="Hainaut M."/>
            <person name="Levati E."/>
            <person name="Barry K.W."/>
            <person name="Belfiori B."/>
            <person name="Cichocki N."/>
            <person name="Clum A."/>
            <person name="Dockter R.B."/>
            <person name="Fauchery L."/>
            <person name="Guy J."/>
            <person name="Iotti M."/>
            <person name="Le Tacon F."/>
            <person name="Lindquist E.A."/>
            <person name="Lipzen A."/>
            <person name="Malagnac F."/>
            <person name="Mello A."/>
            <person name="Molinier V."/>
            <person name="Miyauchi S."/>
            <person name="Poulain J."/>
            <person name="Riccioni C."/>
            <person name="Rubini A."/>
            <person name="Sitrit Y."/>
            <person name="Splivallo R."/>
            <person name="Traeger S."/>
            <person name="Wang M."/>
            <person name="Zifcakova L."/>
            <person name="Wipf D."/>
            <person name="Zambonelli A."/>
            <person name="Paolocci F."/>
            <person name="Nowrousian M."/>
            <person name="Ottonello S."/>
            <person name="Baldrian P."/>
            <person name="Spatafora J.W."/>
            <person name="Henrissat B."/>
            <person name="Nagy L.G."/>
            <person name="Aury J.M."/>
            <person name="Wincker P."/>
            <person name="Grigoriev I.V."/>
            <person name="Bonfante P."/>
            <person name="Martin F.M."/>
        </authorList>
    </citation>
    <scope>NUCLEOTIDE SEQUENCE [LARGE SCALE GENOMIC DNA]</scope>
    <source>
        <strain evidence="2 3">120613-1</strain>
    </source>
</reference>
<protein>
    <submittedName>
        <fullName evidence="2">Uncharacterized protein</fullName>
    </submittedName>
</protein>
<organism evidence="2 3">
    <name type="scientific">Choiromyces venosus 120613-1</name>
    <dbReference type="NCBI Taxonomy" id="1336337"/>
    <lineage>
        <taxon>Eukaryota</taxon>
        <taxon>Fungi</taxon>
        <taxon>Dikarya</taxon>
        <taxon>Ascomycota</taxon>
        <taxon>Pezizomycotina</taxon>
        <taxon>Pezizomycetes</taxon>
        <taxon>Pezizales</taxon>
        <taxon>Tuberaceae</taxon>
        <taxon>Choiromyces</taxon>
    </lineage>
</organism>
<proteinExistence type="predicted"/>
<keyword evidence="1" id="KW-0472">Membrane</keyword>
<evidence type="ECO:0000313" key="2">
    <source>
        <dbReference type="EMBL" id="RPA92809.1"/>
    </source>
</evidence>
<keyword evidence="3" id="KW-1185">Reference proteome</keyword>
<dbReference type="AlphaFoldDB" id="A0A3N4J3D8"/>
<dbReference type="EMBL" id="ML120464">
    <property type="protein sequence ID" value="RPA92809.1"/>
    <property type="molecule type" value="Genomic_DNA"/>
</dbReference>
<keyword evidence="1" id="KW-0812">Transmembrane</keyword>
<sequence>MHLSFVSSVTTYGRKCFLIPFSLSLFFVPFFLPSFRSVLSSSLVGGRKGKKGEDLISMDYRTVDCRFFFFCSSFYTTIKFSNQNLFHTCPCSKLHYHSFSLTNRRMISSSTRRNCHRIWDQDSVGLDWIKVKVRQEELCGERSC</sequence>
<accession>A0A3N4J3D8</accession>
<evidence type="ECO:0000313" key="3">
    <source>
        <dbReference type="Proteomes" id="UP000276215"/>
    </source>
</evidence>
<keyword evidence="1" id="KW-1133">Transmembrane helix</keyword>
<evidence type="ECO:0000256" key="1">
    <source>
        <dbReference type="SAM" id="Phobius"/>
    </source>
</evidence>